<evidence type="ECO:0000313" key="2">
    <source>
        <dbReference type="Proteomes" id="UP000000657"/>
    </source>
</evidence>
<name>Q0RAJ5_FRAAA</name>
<organism evidence="1 2">
    <name type="scientific">Frankia alni (strain DSM 45986 / CECT 9034 / ACN14a)</name>
    <dbReference type="NCBI Taxonomy" id="326424"/>
    <lineage>
        <taxon>Bacteria</taxon>
        <taxon>Bacillati</taxon>
        <taxon>Actinomycetota</taxon>
        <taxon>Actinomycetes</taxon>
        <taxon>Frankiales</taxon>
        <taxon>Frankiaceae</taxon>
        <taxon>Frankia</taxon>
    </lineage>
</organism>
<proteinExistence type="predicted"/>
<keyword evidence="2" id="KW-1185">Reference proteome</keyword>
<dbReference type="Proteomes" id="UP000000657">
    <property type="component" value="Chromosome"/>
</dbReference>
<reference evidence="1 2" key="1">
    <citation type="journal article" date="2007" name="Genome Res.">
        <title>Genome characteristics of facultatively symbiotic Frankia sp. strains reflect host range and host plant biogeography.</title>
        <authorList>
            <person name="Normand P."/>
            <person name="Lapierre P."/>
            <person name="Tisa L.S."/>
            <person name="Gogarten J.P."/>
            <person name="Alloisio N."/>
            <person name="Bagnarol E."/>
            <person name="Bassi C.A."/>
            <person name="Berry A.M."/>
            <person name="Bickhart D.M."/>
            <person name="Choisne N."/>
            <person name="Couloux A."/>
            <person name="Cournoyer B."/>
            <person name="Cruveiller S."/>
            <person name="Daubin V."/>
            <person name="Demange N."/>
            <person name="Francino M.P."/>
            <person name="Goltsman E."/>
            <person name="Huang Y."/>
            <person name="Kopp O.R."/>
            <person name="Labarre L."/>
            <person name="Lapidus A."/>
            <person name="Lavire C."/>
            <person name="Marechal J."/>
            <person name="Martinez M."/>
            <person name="Mastronunzio J.E."/>
            <person name="Mullin B.C."/>
            <person name="Niemann J."/>
            <person name="Pujic P."/>
            <person name="Rawnsley T."/>
            <person name="Rouy Z."/>
            <person name="Schenowitz C."/>
            <person name="Sellstedt A."/>
            <person name="Tavares F."/>
            <person name="Tomkins J.P."/>
            <person name="Vallenet D."/>
            <person name="Valverde C."/>
            <person name="Wall L.G."/>
            <person name="Wang Y."/>
            <person name="Medigue C."/>
            <person name="Benson D.R."/>
        </authorList>
    </citation>
    <scope>NUCLEOTIDE SEQUENCE [LARGE SCALE GENOMIC DNA]</scope>
    <source>
        <strain evidence="2">DSM 45986 / CECT 9034 / ACN14a</strain>
    </source>
</reference>
<protein>
    <submittedName>
        <fullName evidence="1">Uncharacterized protein</fullName>
    </submittedName>
</protein>
<accession>Q0RAJ5</accession>
<sequence>MRDHEGPRPPWAAHPRRVSWATYGPHEVPQRKIQG</sequence>
<gene>
    <name evidence="1" type="ordered locus">FRAAL6798</name>
</gene>
<dbReference type="AlphaFoldDB" id="Q0RAJ5"/>
<dbReference type="EMBL" id="CT573213">
    <property type="protein sequence ID" value="CAL29851.1"/>
    <property type="molecule type" value="Genomic_DNA"/>
</dbReference>
<evidence type="ECO:0000313" key="1">
    <source>
        <dbReference type="EMBL" id="CAL29851.1"/>
    </source>
</evidence>
<dbReference type="HOGENOM" id="CLU_3365121_0_0_11"/>